<evidence type="ECO:0000313" key="3">
    <source>
        <dbReference type="EMBL" id="SHK20832.1"/>
    </source>
</evidence>
<dbReference type="InterPro" id="IPR006076">
    <property type="entry name" value="FAD-dep_OxRdtase"/>
</dbReference>
<evidence type="ECO:0000256" key="1">
    <source>
        <dbReference type="ARBA" id="ARBA00023002"/>
    </source>
</evidence>
<dbReference type="Gene3D" id="3.50.50.60">
    <property type="entry name" value="FAD/NAD(P)-binding domain"/>
    <property type="match status" value="1"/>
</dbReference>
<dbReference type="GO" id="GO:0016491">
    <property type="term" value="F:oxidoreductase activity"/>
    <property type="evidence" value="ECO:0007669"/>
    <property type="project" value="UniProtKB-KW"/>
</dbReference>
<keyword evidence="1" id="KW-0560">Oxidoreductase</keyword>
<reference evidence="4" key="1">
    <citation type="submission" date="2016-11" db="EMBL/GenBank/DDBJ databases">
        <authorList>
            <person name="Varghese N."/>
            <person name="Submissions S."/>
        </authorList>
    </citation>
    <scope>NUCLEOTIDE SEQUENCE [LARGE SCALE GENOMIC DNA]</scope>
    <source>
        <strain evidence="4">DSM 100564</strain>
    </source>
</reference>
<proteinExistence type="predicted"/>
<evidence type="ECO:0000313" key="4">
    <source>
        <dbReference type="Proteomes" id="UP000183982"/>
    </source>
</evidence>
<dbReference type="EMBL" id="FQZQ01000022">
    <property type="protein sequence ID" value="SHK20832.1"/>
    <property type="molecule type" value="Genomic_DNA"/>
</dbReference>
<name>A0A1M6QKQ3_9RHOB</name>
<evidence type="ECO:0000259" key="2">
    <source>
        <dbReference type="Pfam" id="PF01266"/>
    </source>
</evidence>
<dbReference type="SUPFAM" id="SSF51905">
    <property type="entry name" value="FAD/NAD(P)-binding domain"/>
    <property type="match status" value="1"/>
</dbReference>
<dbReference type="PANTHER" id="PTHR13847">
    <property type="entry name" value="SARCOSINE DEHYDROGENASE-RELATED"/>
    <property type="match status" value="1"/>
</dbReference>
<dbReference type="Pfam" id="PF01266">
    <property type="entry name" value="DAO"/>
    <property type="match status" value="1"/>
</dbReference>
<dbReference type="Gene3D" id="3.30.9.10">
    <property type="entry name" value="D-Amino Acid Oxidase, subunit A, domain 2"/>
    <property type="match status" value="1"/>
</dbReference>
<protein>
    <submittedName>
        <fullName evidence="3">Glycine/D-amino acid oxidase</fullName>
    </submittedName>
</protein>
<dbReference type="AlphaFoldDB" id="A0A1M6QKQ3"/>
<gene>
    <name evidence="3" type="ORF">SAMN05444000_12228</name>
</gene>
<dbReference type="Proteomes" id="UP000183982">
    <property type="component" value="Unassembled WGS sequence"/>
</dbReference>
<dbReference type="GO" id="GO:0005737">
    <property type="term" value="C:cytoplasm"/>
    <property type="evidence" value="ECO:0007669"/>
    <property type="project" value="TreeGrafter"/>
</dbReference>
<dbReference type="RefSeq" id="WP_073255321.1">
    <property type="nucleotide sequence ID" value="NZ_FQZQ01000022.1"/>
</dbReference>
<accession>A0A1M6QKQ3</accession>
<dbReference type="InterPro" id="IPR036188">
    <property type="entry name" value="FAD/NAD-bd_sf"/>
</dbReference>
<feature type="domain" description="FAD dependent oxidoreductase" evidence="2">
    <location>
        <begin position="39"/>
        <end position="398"/>
    </location>
</feature>
<dbReference type="STRING" id="1470563.SAMN05444000_12228"/>
<sequence>MTRICDPFAYSEEPVETCFWNETASAAPRAALSRDIAADVAVIGGGYTGLSAALHLAEAGRSVVLLEEKQPGWGASGRNGGFCCRGGSKMSGAKMRRRFGDVGYRDYQLTERDAVDLVADLISRHGIQADIHSNGETSLAHRPKDLRGLEDEAREVKKLFGVDADVFGQDGLAERGMNGAFYGGITTPIGFGLNPKKYVLQLADVVENAGARIFGDTAVTCIEGEDGAFVLHTPQGKVRAGKVVMATNGYSSENIPNWMRGRYFPAQSSVIVTRPLSDKDLEAQGWTSDQMAYDTRNLLHYFRLMPDRRFLFGMRGGLATSRRVHHAIKGSIRKDFETMFPGWANVETPWYWSGFVCYAPDMTPFVGEIPGSAGIFASYAYHGNGVALGSYSGALLAEQIAGKSTLRQPDVLTTPPRRTPGGSYRRLAMYPAYLGYRVLDL</sequence>
<keyword evidence="4" id="KW-1185">Reference proteome</keyword>
<dbReference type="PANTHER" id="PTHR13847:SF281">
    <property type="entry name" value="FAD DEPENDENT OXIDOREDUCTASE DOMAIN-CONTAINING PROTEIN"/>
    <property type="match status" value="1"/>
</dbReference>
<organism evidence="3 4">
    <name type="scientific">Shimia gijangensis</name>
    <dbReference type="NCBI Taxonomy" id="1470563"/>
    <lineage>
        <taxon>Bacteria</taxon>
        <taxon>Pseudomonadati</taxon>
        <taxon>Pseudomonadota</taxon>
        <taxon>Alphaproteobacteria</taxon>
        <taxon>Rhodobacterales</taxon>
        <taxon>Roseobacteraceae</taxon>
    </lineage>
</organism>
<dbReference type="OrthoDB" id="9806601at2"/>